<sequence>MATLLYRALVVAVVMPSVYAQLIVMNVVIEQLISAIERKDMTAYERVTPRCLNDTIQFVVDYRYHGNIKTYARQMYFSSGYLPADGEFTMTIKDFGDYDLCHAIKPEVGVNGFGGLYCFSKTDIKPLSTVTADIGVCFPDSCTDQDVPVFVSLVFSTILGRMPISYAPCARKYDLRAGDYVAILICVVLAIVIISGTLYDALRRRCRQNTRLLQTPSPRNYTLESQLLSDEDAVACQSNSDLDIHRRDNPRNCGNKCREFVQGCLLSFSLIEVGHKMMITVHGKSSIACLNGIRVLSMFWIILFHSYLFLAQYYPTIDNYRYVIETMGARWSVIPLWKGDLAVEAFLVLSGLLVSYLTLKQFDRCGGPRHHNWFLFYFHRFWRLTPVYMFVLMMYTTLVLYVSDGPLWWQWYGVQEECRADWWQHLLYINNLIPFPGDTGGCFGWTWYLAVDMQLYVLSPIFIIMFYKSRNGGVCLTTSAICVCLAISAYFATVQGMTFGADTKKYRKPEYDEGAWLYTKPWYRLPNYLVGIVLGYIFFKLNGEKVKINKFLNILLWGCAFAIGLAVVYGVDTSIRGIHISQGAAVFYVTTHRFAFSLAIGWVIFACTTGNGGLVNALLSWTAWLPLARMNYCAYLVHLIVILVYDFSLKSLYYYSTMGFAMDYIGIVVITYGVAYVVAMVVELPMIGLERVIIPSKYKRT</sequence>
<feature type="chain" id="PRO_5047045458" evidence="2">
    <location>
        <begin position="21"/>
        <end position="701"/>
    </location>
</feature>
<dbReference type="PANTHER" id="PTHR11161:SF0">
    <property type="entry name" value="O-ACYLTRANSFERASE LIKE PROTEIN"/>
    <property type="match status" value="1"/>
</dbReference>
<evidence type="ECO:0000256" key="2">
    <source>
        <dbReference type="SAM" id="SignalP"/>
    </source>
</evidence>
<dbReference type="PANTHER" id="PTHR11161">
    <property type="entry name" value="O-ACYLTRANSFERASE"/>
    <property type="match status" value="1"/>
</dbReference>
<feature type="transmembrane region" description="Helical" evidence="1">
    <location>
        <begin position="633"/>
        <end position="655"/>
    </location>
</feature>
<feature type="transmembrane region" description="Helical" evidence="1">
    <location>
        <begin position="594"/>
        <end position="621"/>
    </location>
</feature>
<dbReference type="Pfam" id="PF20146">
    <property type="entry name" value="NRF"/>
    <property type="match status" value="1"/>
</dbReference>
<dbReference type="InterPro" id="IPR002656">
    <property type="entry name" value="Acyl_transf_3_dom"/>
</dbReference>
<protein>
    <submittedName>
        <fullName evidence="5">Nose resistant to fluoxetine protein 6-like</fullName>
    </submittedName>
</protein>
<keyword evidence="1" id="KW-1133">Transmembrane helix</keyword>
<feature type="transmembrane region" description="Helical" evidence="1">
    <location>
        <begin position="341"/>
        <end position="359"/>
    </location>
</feature>
<proteinExistence type="predicted"/>
<feature type="signal peptide" evidence="2">
    <location>
        <begin position="1"/>
        <end position="20"/>
    </location>
</feature>
<dbReference type="SMART" id="SM00703">
    <property type="entry name" value="NRF"/>
    <property type="match status" value="1"/>
</dbReference>
<keyword evidence="1" id="KW-0812">Transmembrane</keyword>
<gene>
    <name evidence="5" type="primary">LOC100376459</name>
</gene>
<feature type="transmembrane region" description="Helical" evidence="1">
    <location>
        <begin position="380"/>
        <end position="402"/>
    </location>
</feature>
<keyword evidence="1" id="KW-0472">Membrane</keyword>
<name>A0ABM0M0F3_SACKO</name>
<dbReference type="Proteomes" id="UP000694865">
    <property type="component" value="Unplaced"/>
</dbReference>
<evidence type="ECO:0000313" key="4">
    <source>
        <dbReference type="Proteomes" id="UP000694865"/>
    </source>
</evidence>
<feature type="transmembrane region" description="Helical" evidence="1">
    <location>
        <begin position="445"/>
        <end position="467"/>
    </location>
</feature>
<keyword evidence="4" id="KW-1185">Reference proteome</keyword>
<feature type="transmembrane region" description="Helical" evidence="1">
    <location>
        <begin position="180"/>
        <end position="202"/>
    </location>
</feature>
<reference evidence="5" key="1">
    <citation type="submission" date="2025-08" db="UniProtKB">
        <authorList>
            <consortium name="RefSeq"/>
        </authorList>
    </citation>
    <scope>IDENTIFICATION</scope>
    <source>
        <tissue evidence="5">Testes</tissue>
    </source>
</reference>
<feature type="transmembrane region" description="Helical" evidence="1">
    <location>
        <begin position="521"/>
        <end position="539"/>
    </location>
</feature>
<keyword evidence="2" id="KW-0732">Signal</keyword>
<feature type="transmembrane region" description="Helical" evidence="1">
    <location>
        <begin position="551"/>
        <end position="571"/>
    </location>
</feature>
<accession>A0ABM0M0F3</accession>
<feature type="domain" description="Nose resistant-to-fluoxetine protein N-terminal" evidence="3">
    <location>
        <begin position="48"/>
        <end position="171"/>
    </location>
</feature>
<evidence type="ECO:0000313" key="5">
    <source>
        <dbReference type="RefSeq" id="XP_006813494.1"/>
    </source>
</evidence>
<dbReference type="GeneID" id="100376459"/>
<dbReference type="RefSeq" id="XP_006813494.1">
    <property type="nucleotide sequence ID" value="XM_006813431.1"/>
</dbReference>
<dbReference type="InterPro" id="IPR052728">
    <property type="entry name" value="O2_lipid_transport_reg"/>
</dbReference>
<dbReference type="InterPro" id="IPR006621">
    <property type="entry name" value="Nose-resist-to-fluoxetine_N"/>
</dbReference>
<evidence type="ECO:0000256" key="1">
    <source>
        <dbReference type="SAM" id="Phobius"/>
    </source>
</evidence>
<organism evidence="4 5">
    <name type="scientific">Saccoglossus kowalevskii</name>
    <name type="common">Acorn worm</name>
    <dbReference type="NCBI Taxonomy" id="10224"/>
    <lineage>
        <taxon>Eukaryota</taxon>
        <taxon>Metazoa</taxon>
        <taxon>Hemichordata</taxon>
        <taxon>Enteropneusta</taxon>
        <taxon>Harrimaniidae</taxon>
        <taxon>Saccoglossus</taxon>
    </lineage>
</organism>
<evidence type="ECO:0000259" key="3">
    <source>
        <dbReference type="SMART" id="SM00703"/>
    </source>
</evidence>
<feature type="transmembrane region" description="Helical" evidence="1">
    <location>
        <begin position="474"/>
        <end position="501"/>
    </location>
</feature>
<feature type="transmembrane region" description="Helical" evidence="1">
    <location>
        <begin position="287"/>
        <end position="310"/>
    </location>
</feature>
<dbReference type="Pfam" id="PF01757">
    <property type="entry name" value="Acyl_transf_3"/>
    <property type="match status" value="1"/>
</dbReference>
<feature type="transmembrane region" description="Helical" evidence="1">
    <location>
        <begin position="661"/>
        <end position="682"/>
    </location>
</feature>